<accession>A0AAD6C7E8</accession>
<feature type="signal peptide" evidence="1">
    <location>
        <begin position="1"/>
        <end position="16"/>
    </location>
</feature>
<proteinExistence type="predicted"/>
<keyword evidence="3" id="KW-1185">Reference proteome</keyword>
<evidence type="ECO:0000313" key="3">
    <source>
        <dbReference type="Proteomes" id="UP001213681"/>
    </source>
</evidence>
<evidence type="ECO:0000313" key="2">
    <source>
        <dbReference type="EMBL" id="KAJ5454171.1"/>
    </source>
</evidence>
<dbReference type="RefSeq" id="XP_056767127.1">
    <property type="nucleotide sequence ID" value="XM_056908509.1"/>
</dbReference>
<dbReference type="Proteomes" id="UP001213681">
    <property type="component" value="Unassembled WGS sequence"/>
</dbReference>
<reference evidence="2" key="2">
    <citation type="journal article" date="2023" name="IMA Fungus">
        <title>Comparative genomic study of the Penicillium genus elucidates a diverse pangenome and 15 lateral gene transfer events.</title>
        <authorList>
            <person name="Petersen C."/>
            <person name="Sorensen T."/>
            <person name="Nielsen M.R."/>
            <person name="Sondergaard T.E."/>
            <person name="Sorensen J.L."/>
            <person name="Fitzpatrick D.A."/>
            <person name="Frisvad J.C."/>
            <person name="Nielsen K.L."/>
        </authorList>
    </citation>
    <scope>NUCLEOTIDE SEQUENCE</scope>
    <source>
        <strain evidence="2">IBT 16125</strain>
    </source>
</reference>
<feature type="chain" id="PRO_5041926523" evidence="1">
    <location>
        <begin position="17"/>
        <end position="139"/>
    </location>
</feature>
<sequence length="139" mass="15721">MFLVLLPSQALAAVMAQVGWSESYDELVKDMNRLLVGSNGEINVVIIIKWTRCKYPHVSGVVELYRKNNQTGMPELQQSETIFPLQAVTTPQRLEIRRGDLFGTALQSGRNPNDVLYLDIDKLRYMAKDILRCYGAVTC</sequence>
<gene>
    <name evidence="2" type="ORF">N7458_005127</name>
</gene>
<protein>
    <submittedName>
        <fullName evidence="2">Uncharacterized protein</fullName>
    </submittedName>
</protein>
<reference evidence="2" key="1">
    <citation type="submission" date="2022-12" db="EMBL/GenBank/DDBJ databases">
        <authorList>
            <person name="Petersen C."/>
        </authorList>
    </citation>
    <scope>NUCLEOTIDE SEQUENCE</scope>
    <source>
        <strain evidence="2">IBT 16125</strain>
    </source>
</reference>
<dbReference type="EMBL" id="JAPVEA010000005">
    <property type="protein sequence ID" value="KAJ5454171.1"/>
    <property type="molecule type" value="Genomic_DNA"/>
</dbReference>
<dbReference type="AlphaFoldDB" id="A0AAD6C7E8"/>
<evidence type="ECO:0000256" key="1">
    <source>
        <dbReference type="SAM" id="SignalP"/>
    </source>
</evidence>
<keyword evidence="1" id="KW-0732">Signal</keyword>
<dbReference type="GeneID" id="81598752"/>
<comment type="caution">
    <text evidence="2">The sequence shown here is derived from an EMBL/GenBank/DDBJ whole genome shotgun (WGS) entry which is preliminary data.</text>
</comment>
<name>A0AAD6C7E8_9EURO</name>
<organism evidence="2 3">
    <name type="scientific">Penicillium daleae</name>
    <dbReference type="NCBI Taxonomy" id="63821"/>
    <lineage>
        <taxon>Eukaryota</taxon>
        <taxon>Fungi</taxon>
        <taxon>Dikarya</taxon>
        <taxon>Ascomycota</taxon>
        <taxon>Pezizomycotina</taxon>
        <taxon>Eurotiomycetes</taxon>
        <taxon>Eurotiomycetidae</taxon>
        <taxon>Eurotiales</taxon>
        <taxon>Aspergillaceae</taxon>
        <taxon>Penicillium</taxon>
    </lineage>
</organism>